<protein>
    <submittedName>
        <fullName evidence="1">SusD/RagB family nutrient-binding outer membrane lipoprotein</fullName>
    </submittedName>
</protein>
<keyword evidence="2" id="KW-1185">Reference proteome</keyword>
<comment type="caution">
    <text evidence="1">The sequence shown here is derived from an EMBL/GenBank/DDBJ whole genome shotgun (WGS) entry which is preliminary data.</text>
</comment>
<name>A0ABT8R8Y1_9BACT</name>
<dbReference type="RefSeq" id="WP_302039347.1">
    <property type="nucleotide sequence ID" value="NZ_JAUKPO010000012.1"/>
</dbReference>
<dbReference type="EMBL" id="JAUKPO010000012">
    <property type="protein sequence ID" value="MDO1448546.1"/>
    <property type="molecule type" value="Genomic_DNA"/>
</dbReference>
<evidence type="ECO:0000313" key="2">
    <source>
        <dbReference type="Proteomes" id="UP001168528"/>
    </source>
</evidence>
<reference evidence="1" key="1">
    <citation type="submission" date="2023-07" db="EMBL/GenBank/DDBJ databases">
        <title>The genome sequence of Rhodocytophaga aerolata KACC 12507.</title>
        <authorList>
            <person name="Zhang X."/>
        </authorList>
    </citation>
    <scope>NUCLEOTIDE SEQUENCE</scope>
    <source>
        <strain evidence="1">KACC 12507</strain>
    </source>
</reference>
<gene>
    <name evidence="1" type="ORF">Q0590_19875</name>
</gene>
<dbReference type="Gene3D" id="1.25.40.390">
    <property type="match status" value="1"/>
</dbReference>
<dbReference type="InterPro" id="IPR041662">
    <property type="entry name" value="SusD-like_2"/>
</dbReference>
<accession>A0ABT8R8Y1</accession>
<dbReference type="Pfam" id="PF12771">
    <property type="entry name" value="SusD-like_2"/>
    <property type="match status" value="1"/>
</dbReference>
<evidence type="ECO:0000313" key="1">
    <source>
        <dbReference type="EMBL" id="MDO1448546.1"/>
    </source>
</evidence>
<proteinExistence type="predicted"/>
<organism evidence="1 2">
    <name type="scientific">Rhodocytophaga aerolata</name>
    <dbReference type="NCBI Taxonomy" id="455078"/>
    <lineage>
        <taxon>Bacteria</taxon>
        <taxon>Pseudomonadati</taxon>
        <taxon>Bacteroidota</taxon>
        <taxon>Cytophagia</taxon>
        <taxon>Cytophagales</taxon>
        <taxon>Rhodocytophagaceae</taxon>
        <taxon>Rhodocytophaga</taxon>
    </lineage>
</organism>
<dbReference type="InterPro" id="IPR011990">
    <property type="entry name" value="TPR-like_helical_dom_sf"/>
</dbReference>
<sequence>MKRTNIYKYAYYLLIPLLLGVSACEDYLDVNDTPNNPLAVTPPVLLPSALAGTAFANANELNRFAAVTVTHLAGAAGSPAAYDIYNIDGGVFGNQWRFEIYGGALVNYQKLIEDGEERGANAYVGIAKIMKAYTFSIATDVWGDVPYSEALKGTEFLQPRIDSQEDIYKGNSALGIQSLFDLVREGLADLEEASTFTPGSDDLVYEGDIEKWKKAGNTLLLKFAMQISRREPALAASVINEVLAKGPESYIASNTEDLNVRFGASVGSQSPIHTYTNVSSFKDELIVSTRFVDVLESLNDPRLPIFVTKPGADYVTVDNGFRGTLPQPVANWSRYNSYVTGVNGEGPVRLVTNFQRAFILAEAALTLPGVATTQTAQEYYTEAITASMELAGLTSAEITAYLDANPAIATLSGSTEQQLEQIMTQKWIAWFGNGLEAWNDWRRTGYPVLAPSQNAVGIDGTRPVRAQYIEQELSRNPNFPNPGPLSNEKLWWDVD</sequence>
<dbReference type="SUPFAM" id="SSF48452">
    <property type="entry name" value="TPR-like"/>
    <property type="match status" value="1"/>
</dbReference>
<dbReference type="Proteomes" id="UP001168528">
    <property type="component" value="Unassembled WGS sequence"/>
</dbReference>
<keyword evidence="1" id="KW-0449">Lipoprotein</keyword>
<dbReference type="PROSITE" id="PS51257">
    <property type="entry name" value="PROKAR_LIPOPROTEIN"/>
    <property type="match status" value="1"/>
</dbReference>